<feature type="compositionally biased region" description="Low complexity" evidence="1">
    <location>
        <begin position="68"/>
        <end position="77"/>
    </location>
</feature>
<gene>
    <name evidence="2" type="ORF">CLO192961_LOCUS326751</name>
</gene>
<dbReference type="EMBL" id="CABFNS010000850">
    <property type="protein sequence ID" value="VUC32350.1"/>
    <property type="molecule type" value="Genomic_DNA"/>
</dbReference>
<name>A0ABY6UMY4_BIOOC</name>
<feature type="region of interest" description="Disordered" evidence="1">
    <location>
        <begin position="1"/>
        <end position="22"/>
    </location>
</feature>
<keyword evidence="3" id="KW-1185">Reference proteome</keyword>
<protein>
    <submittedName>
        <fullName evidence="2">Uncharacterized protein</fullName>
    </submittedName>
</protein>
<feature type="compositionally biased region" description="Polar residues" evidence="1">
    <location>
        <begin position="78"/>
        <end position="97"/>
    </location>
</feature>
<proteinExistence type="predicted"/>
<reference evidence="2 3" key="1">
    <citation type="submission" date="2019-06" db="EMBL/GenBank/DDBJ databases">
        <authorList>
            <person name="Broberg M."/>
        </authorList>
    </citation>
    <scope>NUCLEOTIDE SEQUENCE [LARGE SCALE GENOMIC DNA]</scope>
</reference>
<accession>A0ABY6UMY4</accession>
<comment type="caution">
    <text evidence="2">The sequence shown here is derived from an EMBL/GenBank/DDBJ whole genome shotgun (WGS) entry which is preliminary data.</text>
</comment>
<organism evidence="2 3">
    <name type="scientific">Bionectria ochroleuca</name>
    <name type="common">Gliocladium roseum</name>
    <dbReference type="NCBI Taxonomy" id="29856"/>
    <lineage>
        <taxon>Eukaryota</taxon>
        <taxon>Fungi</taxon>
        <taxon>Dikarya</taxon>
        <taxon>Ascomycota</taxon>
        <taxon>Pezizomycotina</taxon>
        <taxon>Sordariomycetes</taxon>
        <taxon>Hypocreomycetidae</taxon>
        <taxon>Hypocreales</taxon>
        <taxon>Bionectriaceae</taxon>
        <taxon>Clonostachys</taxon>
    </lineage>
</organism>
<evidence type="ECO:0000256" key="1">
    <source>
        <dbReference type="SAM" id="MobiDB-lite"/>
    </source>
</evidence>
<feature type="compositionally biased region" description="Polar residues" evidence="1">
    <location>
        <begin position="56"/>
        <end position="67"/>
    </location>
</feature>
<evidence type="ECO:0000313" key="2">
    <source>
        <dbReference type="EMBL" id="VUC32350.1"/>
    </source>
</evidence>
<feature type="region of interest" description="Disordered" evidence="1">
    <location>
        <begin position="56"/>
        <end position="104"/>
    </location>
</feature>
<evidence type="ECO:0000313" key="3">
    <source>
        <dbReference type="Proteomes" id="UP000766486"/>
    </source>
</evidence>
<dbReference type="Proteomes" id="UP000766486">
    <property type="component" value="Unassembled WGS sequence"/>
</dbReference>
<sequence>MKGSSTTESTVPGTAQGATETNIASIRNMSSSSTTQGITLTSLTAVLSRSGTLLGEPSSSLPGVWTNSSRSSPGSSSIQTFGSETGQATQAQDTSGTSIGGLGSETTHFPRAVLSVTYREQLSLHEYRKRDSWNNVLYAFAIFMVKLDHSTGLQWFRG</sequence>